<dbReference type="EMBL" id="MBFU01000343">
    <property type="protein sequence ID" value="PWA00300.1"/>
    <property type="molecule type" value="Genomic_DNA"/>
</dbReference>
<name>A0A2U1J5E4_SMIAN</name>
<protein>
    <submittedName>
        <fullName evidence="1">Uncharacterized protein</fullName>
    </submittedName>
</protein>
<comment type="caution">
    <text evidence="1">The sequence shown here is derived from an EMBL/GenBank/DDBJ whole genome shotgun (WGS) entry which is preliminary data.</text>
</comment>
<keyword evidence="2" id="KW-1185">Reference proteome</keyword>
<organism evidence="1 2">
    <name type="scientific">Smittium angustum</name>
    <dbReference type="NCBI Taxonomy" id="133377"/>
    <lineage>
        <taxon>Eukaryota</taxon>
        <taxon>Fungi</taxon>
        <taxon>Fungi incertae sedis</taxon>
        <taxon>Zoopagomycota</taxon>
        <taxon>Kickxellomycotina</taxon>
        <taxon>Harpellomycetes</taxon>
        <taxon>Harpellales</taxon>
        <taxon>Legeriomycetaceae</taxon>
        <taxon>Smittium</taxon>
    </lineage>
</organism>
<evidence type="ECO:0000313" key="1">
    <source>
        <dbReference type="EMBL" id="PWA00300.1"/>
    </source>
</evidence>
<accession>A0A2U1J5E4</accession>
<dbReference type="Proteomes" id="UP000245591">
    <property type="component" value="Unassembled WGS sequence"/>
</dbReference>
<evidence type="ECO:0000313" key="2">
    <source>
        <dbReference type="Proteomes" id="UP000245591"/>
    </source>
</evidence>
<reference evidence="1 2" key="1">
    <citation type="journal article" date="2018" name="MBio">
        <title>Comparative Genomics Reveals the Core Gene Toolbox for the Fungus-Insect Symbiosis.</title>
        <authorList>
            <person name="Wang Y."/>
            <person name="Stata M."/>
            <person name="Wang W."/>
            <person name="Stajich J.E."/>
            <person name="White M.M."/>
            <person name="Moncalvo J.M."/>
        </authorList>
    </citation>
    <scope>NUCLEOTIDE SEQUENCE [LARGE SCALE GENOMIC DNA]</scope>
    <source>
        <strain evidence="1 2">AUS-126-30</strain>
    </source>
</reference>
<proteinExistence type="predicted"/>
<dbReference type="AlphaFoldDB" id="A0A2U1J5E4"/>
<gene>
    <name evidence="1" type="ORF">BB558_003646</name>
</gene>
<sequence>MYTVGLDTDTFVSPHFEINVGNIKLYSGNLHLNYLSPLGLYKPLGKILNKEQSVGNQLIEGYSSSIEIIKISDHIKKHNYPESDIDFGYYLAGLIEDLLPPSELSLLNNH</sequence>